<gene>
    <name evidence="4" type="ORF">NG743_23720</name>
</gene>
<evidence type="ECO:0000313" key="5">
    <source>
        <dbReference type="Proteomes" id="UP001057561"/>
    </source>
</evidence>
<sequence>MKILTPDGKTVISGSLDKTIKIWDLAMGRKRSNLFYFRSSPLSKIP</sequence>
<dbReference type="InterPro" id="IPR015943">
    <property type="entry name" value="WD40/YVTN_repeat-like_dom_sf"/>
</dbReference>
<name>A0ABY5LSM6_9CYAN</name>
<keyword evidence="2" id="KW-0677">Repeat</keyword>
<feature type="repeat" description="WD" evidence="3">
    <location>
        <begin position="4"/>
        <end position="33"/>
    </location>
</feature>
<dbReference type="Gene3D" id="2.130.10.10">
    <property type="entry name" value="YVTN repeat-like/Quinoprotein amine dehydrogenase"/>
    <property type="match status" value="1"/>
</dbReference>
<dbReference type="RefSeq" id="WP_257121033.1">
    <property type="nucleotide sequence ID" value="NZ_CP099464.1"/>
</dbReference>
<evidence type="ECO:0000256" key="3">
    <source>
        <dbReference type="PROSITE-ProRule" id="PRU00221"/>
    </source>
</evidence>
<protein>
    <submittedName>
        <fullName evidence="4">Uncharacterized protein</fullName>
    </submittedName>
</protein>
<dbReference type="SUPFAM" id="SSF50978">
    <property type="entry name" value="WD40 repeat-like"/>
    <property type="match status" value="1"/>
</dbReference>
<dbReference type="InterPro" id="IPR036322">
    <property type="entry name" value="WD40_repeat_dom_sf"/>
</dbReference>
<dbReference type="InterPro" id="IPR001680">
    <property type="entry name" value="WD40_rpt"/>
</dbReference>
<keyword evidence="1 3" id="KW-0853">WD repeat</keyword>
<dbReference type="Proteomes" id="UP001057561">
    <property type="component" value="Chromosome"/>
</dbReference>
<dbReference type="PROSITE" id="PS50082">
    <property type="entry name" value="WD_REPEATS_2"/>
    <property type="match status" value="1"/>
</dbReference>
<dbReference type="PROSITE" id="PS50294">
    <property type="entry name" value="WD_REPEATS_REGION"/>
    <property type="match status" value="1"/>
</dbReference>
<reference evidence="4" key="1">
    <citation type="submission" date="2022-06" db="EMBL/GenBank/DDBJ databases">
        <title>Nostosin G and Spiroidesin B from the Cyanobacterium Dolichospermum sp. NIES-1697.</title>
        <authorList>
            <person name="Phan C.-S."/>
            <person name="Mehjabin J.J."/>
            <person name="Anas A.R.J."/>
            <person name="Hayasaka M."/>
            <person name="Onoki R."/>
            <person name="Wang J."/>
            <person name="Umezawa T."/>
            <person name="Washio K."/>
            <person name="Morikawa M."/>
            <person name="Okino T."/>
        </authorList>
    </citation>
    <scope>NUCLEOTIDE SEQUENCE</scope>
    <source>
        <strain evidence="4">NIES-1697</strain>
    </source>
</reference>
<accession>A0ABY5LSM6</accession>
<evidence type="ECO:0000256" key="2">
    <source>
        <dbReference type="ARBA" id="ARBA00022737"/>
    </source>
</evidence>
<evidence type="ECO:0000313" key="4">
    <source>
        <dbReference type="EMBL" id="UUO14981.1"/>
    </source>
</evidence>
<dbReference type="EMBL" id="CP099464">
    <property type="protein sequence ID" value="UUO14981.1"/>
    <property type="molecule type" value="Genomic_DNA"/>
</dbReference>
<keyword evidence="5" id="KW-1185">Reference proteome</keyword>
<dbReference type="InterPro" id="IPR019775">
    <property type="entry name" value="WD40_repeat_CS"/>
</dbReference>
<evidence type="ECO:0000256" key="1">
    <source>
        <dbReference type="ARBA" id="ARBA00022574"/>
    </source>
</evidence>
<dbReference type="PROSITE" id="PS00678">
    <property type="entry name" value="WD_REPEATS_1"/>
    <property type="match status" value="1"/>
</dbReference>
<organism evidence="4 5">
    <name type="scientific">Dolichospermum heterosporum TAC447</name>
    <dbReference type="NCBI Taxonomy" id="747523"/>
    <lineage>
        <taxon>Bacteria</taxon>
        <taxon>Bacillati</taxon>
        <taxon>Cyanobacteriota</taxon>
        <taxon>Cyanophyceae</taxon>
        <taxon>Nostocales</taxon>
        <taxon>Aphanizomenonaceae</taxon>
        <taxon>Dolichospermum</taxon>
        <taxon>Dolichospermum heterosporum</taxon>
    </lineage>
</organism>
<dbReference type="Pfam" id="PF00400">
    <property type="entry name" value="WD40"/>
    <property type="match status" value="1"/>
</dbReference>
<proteinExistence type="predicted"/>